<proteinExistence type="predicted"/>
<accession>A0A6I3RWV3</accession>
<evidence type="ECO:0008006" key="3">
    <source>
        <dbReference type="Google" id="ProtNLM"/>
    </source>
</evidence>
<reference evidence="1 2" key="1">
    <citation type="journal article" date="2019" name="Nat. Med.">
        <title>A library of human gut bacterial isolates paired with longitudinal multiomics data enables mechanistic microbiome research.</title>
        <authorList>
            <person name="Poyet M."/>
            <person name="Groussin M."/>
            <person name="Gibbons S.M."/>
            <person name="Avila-Pacheco J."/>
            <person name="Jiang X."/>
            <person name="Kearney S.M."/>
            <person name="Perrotta A.R."/>
            <person name="Berdy B."/>
            <person name="Zhao S."/>
            <person name="Lieberman T.D."/>
            <person name="Swanson P.K."/>
            <person name="Smith M."/>
            <person name="Roesemann S."/>
            <person name="Alexander J.E."/>
            <person name="Rich S.A."/>
            <person name="Livny J."/>
            <person name="Vlamakis H."/>
            <person name="Clish C."/>
            <person name="Bullock K."/>
            <person name="Deik A."/>
            <person name="Scott J."/>
            <person name="Pierce K.A."/>
            <person name="Xavier R.J."/>
            <person name="Alm E.J."/>
        </authorList>
    </citation>
    <scope>NUCLEOTIDE SEQUENCE [LARGE SCALE GENOMIC DNA]</scope>
    <source>
        <strain evidence="1 2">BIOML-A2</strain>
    </source>
</reference>
<protein>
    <recommendedName>
        <fullName evidence="3">Lipoprotein</fullName>
    </recommendedName>
</protein>
<name>A0A6I3RWV3_9BURK</name>
<organism evidence="1 2">
    <name type="scientific">Parasutterella excrementihominis</name>
    <dbReference type="NCBI Taxonomy" id="487175"/>
    <lineage>
        <taxon>Bacteria</taxon>
        <taxon>Pseudomonadati</taxon>
        <taxon>Pseudomonadota</taxon>
        <taxon>Betaproteobacteria</taxon>
        <taxon>Burkholderiales</taxon>
        <taxon>Sutterellaceae</taxon>
        <taxon>Parasutterella</taxon>
    </lineage>
</organism>
<comment type="caution">
    <text evidence="1">The sequence shown here is derived from an EMBL/GenBank/DDBJ whole genome shotgun (WGS) entry which is preliminary data.</text>
</comment>
<sequence length="185" mass="21202">MRNKKFFAVTGAALLLLAGCRTIPQNPEQMTCSDLQYLAEESIDKLGLPFFATQVKYPGDWRPFARNQWIKEGSRVRVRDNKRDYLQMEMLEIGGTTMEQTPYRVRIPVAQCKNANKERMATLEYKNLIIDSPEKISRTEAIDFKGKESVDYLARLICGFQPIPALDKTQIMAQKWKNCTPDSAS</sequence>
<dbReference type="PROSITE" id="PS51257">
    <property type="entry name" value="PROKAR_LIPOPROTEIN"/>
    <property type="match status" value="1"/>
</dbReference>
<gene>
    <name evidence="1" type="ORF">GMD42_01025</name>
</gene>
<dbReference type="RefSeq" id="WP_008811010.1">
    <property type="nucleotide sequence ID" value="NZ_CAJUON010000007.1"/>
</dbReference>
<dbReference type="Proteomes" id="UP000462362">
    <property type="component" value="Unassembled WGS sequence"/>
</dbReference>
<dbReference type="AlphaFoldDB" id="A0A6I3RWV3"/>
<evidence type="ECO:0000313" key="2">
    <source>
        <dbReference type="Proteomes" id="UP000462362"/>
    </source>
</evidence>
<evidence type="ECO:0000313" key="1">
    <source>
        <dbReference type="EMBL" id="MTU42224.1"/>
    </source>
</evidence>
<dbReference type="EMBL" id="WNCL01000002">
    <property type="protein sequence ID" value="MTU42224.1"/>
    <property type="molecule type" value="Genomic_DNA"/>
</dbReference>
<dbReference type="GeneID" id="43348685"/>